<keyword evidence="3" id="KW-0175">Coiled coil</keyword>
<dbReference type="Pfam" id="PF02465">
    <property type="entry name" value="FliD_N"/>
    <property type="match status" value="1"/>
</dbReference>
<gene>
    <name evidence="8" type="primary">fliD</name>
    <name evidence="8" type="ORF">GCM10011289_31710</name>
</gene>
<feature type="domain" description="Flagellar hook-associated protein 2 N-terminal" evidence="6">
    <location>
        <begin position="10"/>
        <end position="105"/>
    </location>
</feature>
<sequence length="456" mass="48250">MPSITSQVGQLDVQGLVSQLMTVERQPLDALKKKTSTYQSQLSDLGKLKSDLSALQSSMRELASGTFLNAAKFTSSSTEVLTGTTNNFALAGVYNIEVTQIAKGQNVAFANMGARDAKLGNAADELVFTFQDGTSPAKIAIKADSSLQDIAAAVNGAGAGINATIVNSGDPANPSKLVFTSTKTGNGKAFTTTLTNDDAKLQFMKFDPSVANDPRMTSKAQDAIVKVNGVEMHNATNTLTEGITGVTLNISKTGTSNVTVARDDEAIQKKLQDFVDAYNKVRSTAESLRKGSMRGNAAMLSVKEALSGVLSAPIGGVDPTKGLAYLAQIGITSNGTTKQADGSTQLDGSLKFDAKIFKEALDKDVGAVARVLGNTAGDGVADRLNKRVNELLNPDGVLETATSSVTRRSQDDKIKQDRLEARMAIIEKRYLTQFSSLNTALTRIAKTSDYLSRTLR</sequence>
<dbReference type="PANTHER" id="PTHR30288">
    <property type="entry name" value="FLAGELLAR CAP/ASSEMBLY PROTEIN FLID"/>
    <property type="match status" value="1"/>
</dbReference>
<evidence type="ECO:0000256" key="2">
    <source>
        <dbReference type="ARBA" id="ARBA00011255"/>
    </source>
</evidence>
<proteinExistence type="inferred from homology"/>
<feature type="domain" description="Flagellar hook-associated protein 2 C-terminal" evidence="7">
    <location>
        <begin position="220"/>
        <end position="444"/>
    </location>
</feature>
<dbReference type="GO" id="GO:0009424">
    <property type="term" value="C:bacterial-type flagellum hook"/>
    <property type="evidence" value="ECO:0007669"/>
    <property type="project" value="UniProtKB-UniRule"/>
</dbReference>
<dbReference type="Proteomes" id="UP000645257">
    <property type="component" value="Unassembled WGS sequence"/>
</dbReference>
<evidence type="ECO:0000259" key="6">
    <source>
        <dbReference type="Pfam" id="PF02465"/>
    </source>
</evidence>
<evidence type="ECO:0000256" key="3">
    <source>
        <dbReference type="ARBA" id="ARBA00023054"/>
    </source>
</evidence>
<evidence type="ECO:0000256" key="1">
    <source>
        <dbReference type="ARBA" id="ARBA00009764"/>
    </source>
</evidence>
<keyword evidence="5" id="KW-0964">Secreted</keyword>
<dbReference type="RefSeq" id="WP_189536119.1">
    <property type="nucleotide sequence ID" value="NZ_BMYX01000021.1"/>
</dbReference>
<dbReference type="Pfam" id="PF07196">
    <property type="entry name" value="Flagellin_IN"/>
    <property type="match status" value="1"/>
</dbReference>
<evidence type="ECO:0000313" key="8">
    <source>
        <dbReference type="EMBL" id="GGY25721.1"/>
    </source>
</evidence>
<keyword evidence="9" id="KW-1185">Reference proteome</keyword>
<dbReference type="GO" id="GO:0071973">
    <property type="term" value="P:bacterial-type flagellum-dependent cell motility"/>
    <property type="evidence" value="ECO:0007669"/>
    <property type="project" value="TreeGrafter"/>
</dbReference>
<dbReference type="GO" id="GO:0005576">
    <property type="term" value="C:extracellular region"/>
    <property type="evidence" value="ECO:0007669"/>
    <property type="project" value="UniProtKB-SubCell"/>
</dbReference>
<dbReference type="GO" id="GO:0009421">
    <property type="term" value="C:bacterial-type flagellum filament cap"/>
    <property type="evidence" value="ECO:0007669"/>
    <property type="project" value="InterPro"/>
</dbReference>
<comment type="caution">
    <text evidence="8">The sequence shown here is derived from an EMBL/GenBank/DDBJ whole genome shotgun (WGS) entry which is preliminary data.</text>
</comment>
<dbReference type="InterPro" id="IPR010809">
    <property type="entry name" value="FliD_C"/>
</dbReference>
<comment type="function">
    <text evidence="5">Required for morphogenesis and for the elongation of the flagellar filament by facilitating polymerization of the flagellin monomers at the tip of growing filament. Forms a capping structure, which prevents flagellin subunits (transported through the central channel of the flagellum) from leaking out without polymerization at the distal end.</text>
</comment>
<reference evidence="8" key="2">
    <citation type="submission" date="2020-09" db="EMBL/GenBank/DDBJ databases">
        <authorList>
            <person name="Sun Q."/>
            <person name="Kim S."/>
        </authorList>
    </citation>
    <scope>NUCLEOTIDE SEQUENCE</scope>
    <source>
        <strain evidence="8">KCTC 32182</strain>
    </source>
</reference>
<dbReference type="GO" id="GO:0007155">
    <property type="term" value="P:cell adhesion"/>
    <property type="evidence" value="ECO:0007669"/>
    <property type="project" value="InterPro"/>
</dbReference>
<dbReference type="Pfam" id="PF07195">
    <property type="entry name" value="FliD_C"/>
    <property type="match status" value="1"/>
</dbReference>
<organism evidence="8 9">
    <name type="scientific">Paludibacterium paludis</name>
    <dbReference type="NCBI Taxonomy" id="1225769"/>
    <lineage>
        <taxon>Bacteria</taxon>
        <taxon>Pseudomonadati</taxon>
        <taxon>Pseudomonadota</taxon>
        <taxon>Betaproteobacteria</taxon>
        <taxon>Neisseriales</taxon>
        <taxon>Chromobacteriaceae</taxon>
        <taxon>Paludibacterium</taxon>
    </lineage>
</organism>
<dbReference type="InterPro" id="IPR010810">
    <property type="entry name" value="Flagellin_hook_IN_motif"/>
</dbReference>
<dbReference type="InterPro" id="IPR003481">
    <property type="entry name" value="FliD_N"/>
</dbReference>
<name>A0A918P6H7_9NEIS</name>
<comment type="similarity">
    <text evidence="1 5">Belongs to the FliD family.</text>
</comment>
<comment type="subunit">
    <text evidence="2 5">Homopentamer.</text>
</comment>
<comment type="subcellular location">
    <subcellularLocation>
        <location evidence="5">Secreted</location>
    </subcellularLocation>
    <subcellularLocation>
        <location evidence="5">Bacterial flagellum</location>
    </subcellularLocation>
</comment>
<keyword evidence="8" id="KW-0969">Cilium</keyword>
<evidence type="ECO:0000313" key="9">
    <source>
        <dbReference type="Proteomes" id="UP000645257"/>
    </source>
</evidence>
<accession>A0A918P6H7</accession>
<protein>
    <recommendedName>
        <fullName evidence="5">Flagellar hook-associated protein 2</fullName>
        <shortName evidence="5">HAP2</shortName>
    </recommendedName>
    <alternativeName>
        <fullName evidence="5">Flagellar cap protein</fullName>
    </alternativeName>
</protein>
<keyword evidence="8" id="KW-0966">Cell projection</keyword>
<reference evidence="8" key="1">
    <citation type="journal article" date="2014" name="Int. J. Syst. Evol. Microbiol.">
        <title>Complete genome sequence of Corynebacterium casei LMG S-19264T (=DSM 44701T), isolated from a smear-ripened cheese.</title>
        <authorList>
            <consortium name="US DOE Joint Genome Institute (JGI-PGF)"/>
            <person name="Walter F."/>
            <person name="Albersmeier A."/>
            <person name="Kalinowski J."/>
            <person name="Ruckert C."/>
        </authorList>
    </citation>
    <scope>NUCLEOTIDE SEQUENCE</scope>
    <source>
        <strain evidence="8">KCTC 32182</strain>
    </source>
</reference>
<dbReference type="AlphaFoldDB" id="A0A918P6H7"/>
<evidence type="ECO:0000256" key="5">
    <source>
        <dbReference type="RuleBase" id="RU362066"/>
    </source>
</evidence>
<evidence type="ECO:0000256" key="4">
    <source>
        <dbReference type="ARBA" id="ARBA00023143"/>
    </source>
</evidence>
<dbReference type="EMBL" id="BMYX01000021">
    <property type="protein sequence ID" value="GGY25721.1"/>
    <property type="molecule type" value="Genomic_DNA"/>
</dbReference>
<dbReference type="InterPro" id="IPR040026">
    <property type="entry name" value="FliD"/>
</dbReference>
<keyword evidence="8" id="KW-0282">Flagellum</keyword>
<dbReference type="PANTHER" id="PTHR30288:SF0">
    <property type="entry name" value="FLAGELLAR HOOK-ASSOCIATED PROTEIN 2"/>
    <property type="match status" value="1"/>
</dbReference>
<evidence type="ECO:0000259" key="7">
    <source>
        <dbReference type="Pfam" id="PF07195"/>
    </source>
</evidence>
<keyword evidence="4 5" id="KW-0975">Bacterial flagellum</keyword>